<evidence type="ECO:0000313" key="3">
    <source>
        <dbReference type="Proteomes" id="UP000076154"/>
    </source>
</evidence>
<dbReference type="Proteomes" id="UP000076154">
    <property type="component" value="Unassembled WGS sequence"/>
</dbReference>
<dbReference type="AlphaFoldDB" id="A0A369J6B7"/>
<protein>
    <submittedName>
        <fullName evidence="2">Uncharacterized protein</fullName>
    </submittedName>
</protein>
<reference evidence="2" key="1">
    <citation type="submission" date="2018-04" db="EMBL/GenBank/DDBJ databases">
        <title>Whole genome sequencing of Hypsizygus marmoreus.</title>
        <authorList>
            <person name="Choi I.-G."/>
            <person name="Min B."/>
            <person name="Kim J.-G."/>
            <person name="Kim S."/>
            <person name="Oh Y.-L."/>
            <person name="Kong W.-S."/>
            <person name="Park H."/>
            <person name="Jeong J."/>
            <person name="Song E.-S."/>
        </authorList>
    </citation>
    <scope>NUCLEOTIDE SEQUENCE [LARGE SCALE GENOMIC DNA]</scope>
    <source>
        <strain evidence="2">51987-8</strain>
    </source>
</reference>
<accession>A0A369J6B7</accession>
<organism evidence="2 3">
    <name type="scientific">Hypsizygus marmoreus</name>
    <name type="common">White beech mushroom</name>
    <name type="synonym">Agaricus marmoreus</name>
    <dbReference type="NCBI Taxonomy" id="39966"/>
    <lineage>
        <taxon>Eukaryota</taxon>
        <taxon>Fungi</taxon>
        <taxon>Dikarya</taxon>
        <taxon>Basidiomycota</taxon>
        <taxon>Agaricomycotina</taxon>
        <taxon>Agaricomycetes</taxon>
        <taxon>Agaricomycetidae</taxon>
        <taxon>Agaricales</taxon>
        <taxon>Tricholomatineae</taxon>
        <taxon>Lyophyllaceae</taxon>
        <taxon>Hypsizygus</taxon>
    </lineage>
</organism>
<dbReference type="EMBL" id="LUEZ02000110">
    <property type="protein sequence ID" value="RDB17611.1"/>
    <property type="molecule type" value="Genomic_DNA"/>
</dbReference>
<sequence length="105" mass="11606">MGPRQLFNANSHHKLHGPRTYFFSHHTEYATARTGTTEANSPSPAHRGSTLTTTNIPDPNTTANTLYKTTHANPITILRHVTPLIPIISNTPLKPPETIITQFVL</sequence>
<comment type="caution">
    <text evidence="2">The sequence shown here is derived from an EMBL/GenBank/DDBJ whole genome shotgun (WGS) entry which is preliminary data.</text>
</comment>
<evidence type="ECO:0000313" key="2">
    <source>
        <dbReference type="EMBL" id="RDB17611.1"/>
    </source>
</evidence>
<keyword evidence="3" id="KW-1185">Reference proteome</keyword>
<dbReference type="InParanoid" id="A0A369J6B7"/>
<proteinExistence type="predicted"/>
<name>A0A369J6B7_HYPMA</name>
<feature type="region of interest" description="Disordered" evidence="1">
    <location>
        <begin position="34"/>
        <end position="61"/>
    </location>
</feature>
<evidence type="ECO:0000256" key="1">
    <source>
        <dbReference type="SAM" id="MobiDB-lite"/>
    </source>
</evidence>
<gene>
    <name evidence="2" type="ORF">Hypma_001105</name>
</gene>